<comment type="caution">
    <text evidence="2">The sequence shown here is derived from an EMBL/GenBank/DDBJ whole genome shotgun (WGS) entry which is preliminary data.</text>
</comment>
<reference evidence="2 3" key="1">
    <citation type="submission" date="2019-03" db="EMBL/GenBank/DDBJ databases">
        <title>Draft genome sequences of novel Actinobacteria.</title>
        <authorList>
            <person name="Sahin N."/>
            <person name="Ay H."/>
            <person name="Saygin H."/>
        </authorList>
    </citation>
    <scope>NUCLEOTIDE SEQUENCE [LARGE SCALE GENOMIC DNA]</scope>
    <source>
        <strain evidence="2 3">H3C3</strain>
    </source>
</reference>
<proteinExistence type="predicted"/>
<evidence type="ECO:0000313" key="3">
    <source>
        <dbReference type="Proteomes" id="UP000294513"/>
    </source>
</evidence>
<name>A0A4R5BLX6_9ACTN</name>
<dbReference type="RefSeq" id="WP_131894606.1">
    <property type="nucleotide sequence ID" value="NZ_SMKU01000083.1"/>
</dbReference>
<gene>
    <name evidence="2" type="ORF">E1298_17820</name>
</gene>
<accession>A0A4R5BLX6</accession>
<sequence length="320" mass="34762">MLLFVQTGPGQTAHIGTAKALEYGYGHTLDISDRFNYQINIVKYWSERLASIDVLAQVTGLSTCAGECKPDGSTPIRPGGFRNQVLNIGESYYRALYVGGIGHATPQWEWQVIYPFARPSKPVPSEGPATRCDVVFDTDGNDLGDPEGGIRRQPIIPGCVYPAITPVIEYSKSDIRADVARHIEAAQDSGLPGEPGGKPLTRLQDRAKKRQNGDTACPPRWARPTTPTVKSCDEYPFRSSHQGASTQQPQGTGRTFAPPNTSWCEMDPAWGVPTGVTGPSGWSSCMLEATQNTGAGRDLGSFYARNRVLDGDDFFVRIVP</sequence>
<dbReference type="OrthoDB" id="2751008at2"/>
<dbReference type="Proteomes" id="UP000294513">
    <property type="component" value="Unassembled WGS sequence"/>
</dbReference>
<feature type="compositionally biased region" description="Polar residues" evidence="1">
    <location>
        <begin position="239"/>
        <end position="260"/>
    </location>
</feature>
<protein>
    <submittedName>
        <fullName evidence="2">Uncharacterized protein</fullName>
    </submittedName>
</protein>
<dbReference type="EMBL" id="SMKU01000083">
    <property type="protein sequence ID" value="TDD86100.1"/>
    <property type="molecule type" value="Genomic_DNA"/>
</dbReference>
<organism evidence="2 3">
    <name type="scientific">Actinomadura rubrisoli</name>
    <dbReference type="NCBI Taxonomy" id="2530368"/>
    <lineage>
        <taxon>Bacteria</taxon>
        <taxon>Bacillati</taxon>
        <taxon>Actinomycetota</taxon>
        <taxon>Actinomycetes</taxon>
        <taxon>Streptosporangiales</taxon>
        <taxon>Thermomonosporaceae</taxon>
        <taxon>Actinomadura</taxon>
    </lineage>
</organism>
<evidence type="ECO:0000256" key="1">
    <source>
        <dbReference type="SAM" id="MobiDB-lite"/>
    </source>
</evidence>
<keyword evidence="3" id="KW-1185">Reference proteome</keyword>
<dbReference type="AlphaFoldDB" id="A0A4R5BLX6"/>
<evidence type="ECO:0000313" key="2">
    <source>
        <dbReference type="EMBL" id="TDD86100.1"/>
    </source>
</evidence>
<feature type="region of interest" description="Disordered" evidence="1">
    <location>
        <begin position="206"/>
        <end position="260"/>
    </location>
</feature>